<dbReference type="PANTHER" id="PTHR42923">
    <property type="entry name" value="PROTOPORPHYRINOGEN OXIDASE"/>
    <property type="match status" value="1"/>
</dbReference>
<keyword evidence="1" id="KW-0472">Membrane</keyword>
<proteinExistence type="predicted"/>
<evidence type="ECO:0000256" key="1">
    <source>
        <dbReference type="SAM" id="Phobius"/>
    </source>
</evidence>
<dbReference type="InterPro" id="IPR002937">
    <property type="entry name" value="Amino_oxidase"/>
</dbReference>
<feature type="domain" description="Amine oxidase" evidence="2">
    <location>
        <begin position="179"/>
        <end position="267"/>
    </location>
</feature>
<feature type="transmembrane region" description="Helical" evidence="1">
    <location>
        <begin position="426"/>
        <end position="443"/>
    </location>
</feature>
<keyword evidence="1" id="KW-1133">Transmembrane helix</keyword>
<protein>
    <recommendedName>
        <fullName evidence="2">Amine oxidase domain-containing protein</fullName>
    </recommendedName>
</protein>
<dbReference type="SUPFAM" id="SSF51905">
    <property type="entry name" value="FAD/NAD(P)-binding domain"/>
    <property type="match status" value="1"/>
</dbReference>
<name>A0A6B2L3S0_9EUKA</name>
<keyword evidence="1" id="KW-0812">Transmembrane</keyword>
<dbReference type="InterPro" id="IPR050464">
    <property type="entry name" value="Zeta_carotene_desat/Oxidored"/>
</dbReference>
<dbReference type="Pfam" id="PF01593">
    <property type="entry name" value="Amino_oxidase"/>
    <property type="match status" value="1"/>
</dbReference>
<dbReference type="GO" id="GO:0016491">
    <property type="term" value="F:oxidoreductase activity"/>
    <property type="evidence" value="ECO:0007669"/>
    <property type="project" value="InterPro"/>
</dbReference>
<dbReference type="EMBL" id="GIBP01002627">
    <property type="protein sequence ID" value="NDV31596.1"/>
    <property type="molecule type" value="Transcribed_RNA"/>
</dbReference>
<sequence>MTVGWLLERERKWDVVVVDKTGSVGLDAHALHIPPGDPMLKNARTVDVDLPIRMHTPSYYYNLIDLMRALEVETTDYYQDIALFDSKSNHIVSYSNQKIGSFTIPMVNGISWSSAWYCWQFLRFRWSAKRDLQSGSSHGKNLYDYLKQNNYSEDFIQNFLFTYLSMVCTCSYTALKVYPVEPILKFITSISSGRSLRHFKFGTKDLARRLEKPLNTKYGVGVNKLHLQKDGKVSVLFEDGTEELFDSVIIATEPTAAHSMIKDIPELSSIAEALSKFPVEKSSISVHTDLSLLPMGRNSPKNSMISRANTVEAHSLLQKSVEALSDVDIKLIQTWSTKCPAKPSTVYKEAIMSRAILTLESLDAVQVLKREQGKHNIWVVGAYVDGNIPLLEAGVSSAISIAERLGVALPWKKHVPQKHNSYSEKITVFILLIVIVAILVFFLY</sequence>
<dbReference type="PANTHER" id="PTHR42923:SF17">
    <property type="entry name" value="AMINE OXIDASE DOMAIN-CONTAINING PROTEIN"/>
    <property type="match status" value="1"/>
</dbReference>
<evidence type="ECO:0000313" key="3">
    <source>
        <dbReference type="EMBL" id="NDV31596.1"/>
    </source>
</evidence>
<organism evidence="3">
    <name type="scientific">Arcella intermedia</name>
    <dbReference type="NCBI Taxonomy" id="1963864"/>
    <lineage>
        <taxon>Eukaryota</taxon>
        <taxon>Amoebozoa</taxon>
        <taxon>Tubulinea</taxon>
        <taxon>Elardia</taxon>
        <taxon>Arcellinida</taxon>
        <taxon>Sphaerothecina</taxon>
        <taxon>Arcellidae</taxon>
        <taxon>Arcella</taxon>
    </lineage>
</organism>
<dbReference type="AlphaFoldDB" id="A0A6B2L3S0"/>
<evidence type="ECO:0000259" key="2">
    <source>
        <dbReference type="Pfam" id="PF01593"/>
    </source>
</evidence>
<reference evidence="3" key="1">
    <citation type="journal article" date="2020" name="J. Eukaryot. Microbiol.">
        <title>De novo Sequencing, Assembly and Annotation of the Transcriptome for the Free-Living Testate Amoeba Arcella intermedia.</title>
        <authorList>
            <person name="Ribeiro G.M."/>
            <person name="Porfirio-Sousa A.L."/>
            <person name="Maurer-Alcala X.X."/>
            <person name="Katz L.A."/>
            <person name="Lahr D.J.G."/>
        </authorList>
    </citation>
    <scope>NUCLEOTIDE SEQUENCE</scope>
</reference>
<accession>A0A6B2L3S0</accession>
<dbReference type="InterPro" id="IPR036188">
    <property type="entry name" value="FAD/NAD-bd_sf"/>
</dbReference>